<keyword evidence="2" id="KW-1185">Reference proteome</keyword>
<evidence type="ECO:0000313" key="2">
    <source>
        <dbReference type="Proteomes" id="UP000182063"/>
    </source>
</evidence>
<gene>
    <name evidence="1" type="ORF">BSL82_12505</name>
</gene>
<evidence type="ECO:0000313" key="1">
    <source>
        <dbReference type="EMBL" id="API61132.1"/>
    </source>
</evidence>
<protein>
    <submittedName>
        <fullName evidence="1">Uncharacterized protein</fullName>
    </submittedName>
</protein>
<organism evidence="1 2">
    <name type="scientific">Tardibacter chloracetimidivorans</name>
    <dbReference type="NCBI Taxonomy" id="1921510"/>
    <lineage>
        <taxon>Bacteria</taxon>
        <taxon>Pseudomonadati</taxon>
        <taxon>Pseudomonadota</taxon>
        <taxon>Alphaproteobacteria</taxon>
        <taxon>Sphingomonadales</taxon>
        <taxon>Sphingomonadaceae</taxon>
        <taxon>Tardibacter</taxon>
    </lineage>
</organism>
<dbReference type="EMBL" id="CP018221">
    <property type="protein sequence ID" value="API61132.1"/>
    <property type="molecule type" value="Genomic_DNA"/>
</dbReference>
<reference evidence="2" key="1">
    <citation type="submission" date="2016-11" db="EMBL/GenBank/DDBJ databases">
        <title>Complete Genome Sequence of alachlor-degrading Sphingomonas sp. strain JJ-A5.</title>
        <authorList>
            <person name="Lee H."/>
            <person name="Ka J.-O."/>
        </authorList>
    </citation>
    <scope>NUCLEOTIDE SEQUENCE [LARGE SCALE GENOMIC DNA]</scope>
    <source>
        <strain evidence="2">JJ-A5</strain>
    </source>
</reference>
<dbReference type="Proteomes" id="UP000182063">
    <property type="component" value="Chromosome"/>
</dbReference>
<proteinExistence type="predicted"/>
<dbReference type="OrthoDB" id="7426653at2"/>
<dbReference type="KEGG" id="sphj:BSL82_12505"/>
<accession>A0A1L3ZZT6</accession>
<sequence length="162" mass="17116">MLAGGVVAACHPATAAEARDALGVHGAWAAFSDDKPRRCFAISEPDRAISPTDPQWRPYFSISHWPDKKISSQVHFRLSKPRRPGKPLRLTVGNARFGLVSAGAEAWAPDAATDSAILAALRESRRATVSGVARDGTAIRDGYLLDGAATAIDAARLACARG</sequence>
<dbReference type="STRING" id="1921510.BSL82_12505"/>
<dbReference type="AlphaFoldDB" id="A0A1L3ZZT6"/>
<name>A0A1L3ZZT6_9SPHN</name>